<dbReference type="EMBL" id="WHVB01000003">
    <property type="protein sequence ID" value="KAF8485332.1"/>
    <property type="molecule type" value="Genomic_DNA"/>
</dbReference>
<keyword evidence="3" id="KW-1185">Reference proteome</keyword>
<feature type="region of interest" description="Disordered" evidence="1">
    <location>
        <begin position="24"/>
        <end position="47"/>
    </location>
</feature>
<organism evidence="2 3">
    <name type="scientific">Russula ochroleuca</name>
    <dbReference type="NCBI Taxonomy" id="152965"/>
    <lineage>
        <taxon>Eukaryota</taxon>
        <taxon>Fungi</taxon>
        <taxon>Dikarya</taxon>
        <taxon>Basidiomycota</taxon>
        <taxon>Agaricomycotina</taxon>
        <taxon>Agaricomycetes</taxon>
        <taxon>Russulales</taxon>
        <taxon>Russulaceae</taxon>
        <taxon>Russula</taxon>
    </lineage>
</organism>
<comment type="caution">
    <text evidence="2">The sequence shown here is derived from an EMBL/GenBank/DDBJ whole genome shotgun (WGS) entry which is preliminary data.</text>
</comment>
<feature type="region of interest" description="Disordered" evidence="1">
    <location>
        <begin position="179"/>
        <end position="212"/>
    </location>
</feature>
<accession>A0A9P5N3H6</accession>
<feature type="compositionally biased region" description="Basic and acidic residues" evidence="1">
    <location>
        <begin position="179"/>
        <end position="188"/>
    </location>
</feature>
<reference evidence="2" key="1">
    <citation type="submission" date="2019-10" db="EMBL/GenBank/DDBJ databases">
        <authorList>
            <consortium name="DOE Joint Genome Institute"/>
            <person name="Kuo A."/>
            <person name="Miyauchi S."/>
            <person name="Kiss E."/>
            <person name="Drula E."/>
            <person name="Kohler A."/>
            <person name="Sanchez-Garcia M."/>
            <person name="Andreopoulos B."/>
            <person name="Barry K.W."/>
            <person name="Bonito G."/>
            <person name="Buee M."/>
            <person name="Carver A."/>
            <person name="Chen C."/>
            <person name="Cichocki N."/>
            <person name="Clum A."/>
            <person name="Culley D."/>
            <person name="Crous P.W."/>
            <person name="Fauchery L."/>
            <person name="Girlanda M."/>
            <person name="Hayes R."/>
            <person name="Keri Z."/>
            <person name="LaButti K."/>
            <person name="Lipzen A."/>
            <person name="Lombard V."/>
            <person name="Magnuson J."/>
            <person name="Maillard F."/>
            <person name="Morin E."/>
            <person name="Murat C."/>
            <person name="Nolan M."/>
            <person name="Ohm R."/>
            <person name="Pangilinan J."/>
            <person name="Pereira M."/>
            <person name="Perotto S."/>
            <person name="Peter M."/>
            <person name="Riley R."/>
            <person name="Sitrit Y."/>
            <person name="Stielow B."/>
            <person name="Szollosi G."/>
            <person name="Zifcakova L."/>
            <person name="Stursova M."/>
            <person name="Spatafora J.W."/>
            <person name="Tedersoo L."/>
            <person name="Vaario L.-M."/>
            <person name="Yamada A."/>
            <person name="Yan M."/>
            <person name="Wang P."/>
            <person name="Xu J."/>
            <person name="Bruns T."/>
            <person name="Baldrian P."/>
            <person name="Vilgalys R."/>
            <person name="Henrissat B."/>
            <person name="Grigoriev I.V."/>
            <person name="Hibbett D."/>
            <person name="Nagy L.G."/>
            <person name="Martin F.M."/>
        </authorList>
    </citation>
    <scope>NUCLEOTIDE SEQUENCE</scope>
    <source>
        <strain evidence="2">Prilba</strain>
    </source>
</reference>
<evidence type="ECO:0000313" key="2">
    <source>
        <dbReference type="EMBL" id="KAF8485332.1"/>
    </source>
</evidence>
<feature type="compositionally biased region" description="Acidic residues" evidence="1">
    <location>
        <begin position="189"/>
        <end position="198"/>
    </location>
</feature>
<protein>
    <submittedName>
        <fullName evidence="2">Uncharacterized protein</fullName>
    </submittedName>
</protein>
<reference evidence="2" key="2">
    <citation type="journal article" date="2020" name="Nat. Commun.">
        <title>Large-scale genome sequencing of mycorrhizal fungi provides insights into the early evolution of symbiotic traits.</title>
        <authorList>
            <person name="Miyauchi S."/>
            <person name="Kiss E."/>
            <person name="Kuo A."/>
            <person name="Drula E."/>
            <person name="Kohler A."/>
            <person name="Sanchez-Garcia M."/>
            <person name="Morin E."/>
            <person name="Andreopoulos B."/>
            <person name="Barry K.W."/>
            <person name="Bonito G."/>
            <person name="Buee M."/>
            <person name="Carver A."/>
            <person name="Chen C."/>
            <person name="Cichocki N."/>
            <person name="Clum A."/>
            <person name="Culley D."/>
            <person name="Crous P.W."/>
            <person name="Fauchery L."/>
            <person name="Girlanda M."/>
            <person name="Hayes R.D."/>
            <person name="Keri Z."/>
            <person name="LaButti K."/>
            <person name="Lipzen A."/>
            <person name="Lombard V."/>
            <person name="Magnuson J."/>
            <person name="Maillard F."/>
            <person name="Murat C."/>
            <person name="Nolan M."/>
            <person name="Ohm R.A."/>
            <person name="Pangilinan J."/>
            <person name="Pereira M.F."/>
            <person name="Perotto S."/>
            <person name="Peter M."/>
            <person name="Pfister S."/>
            <person name="Riley R."/>
            <person name="Sitrit Y."/>
            <person name="Stielow J.B."/>
            <person name="Szollosi G."/>
            <person name="Zifcakova L."/>
            <person name="Stursova M."/>
            <person name="Spatafora J.W."/>
            <person name="Tedersoo L."/>
            <person name="Vaario L.M."/>
            <person name="Yamada A."/>
            <person name="Yan M."/>
            <person name="Wang P."/>
            <person name="Xu J."/>
            <person name="Bruns T."/>
            <person name="Baldrian P."/>
            <person name="Vilgalys R."/>
            <person name="Dunand C."/>
            <person name="Henrissat B."/>
            <person name="Grigoriev I.V."/>
            <person name="Hibbett D."/>
            <person name="Nagy L.G."/>
            <person name="Martin F.M."/>
        </authorList>
    </citation>
    <scope>NUCLEOTIDE SEQUENCE</scope>
    <source>
        <strain evidence="2">Prilba</strain>
    </source>
</reference>
<proteinExistence type="predicted"/>
<dbReference type="OrthoDB" id="35799at2759"/>
<evidence type="ECO:0000256" key="1">
    <source>
        <dbReference type="SAM" id="MobiDB-lite"/>
    </source>
</evidence>
<sequence length="418" mass="47514">MDEASLRQECCSWVTIRDQMLGQAGYNDRDDEPVPPQGDENSLRRTRGQDATTICTALLRRAREPLLQSSGRHVVLRTQTQPGMLSCGMRPSSATAEWRRPSHLTHLPSFLNTADWERIKNTRPAILRQPHVLLRDDQCDWHYAYQSLHSQLDDDFMETYNALIKRSFLSLVSVRTKHTDQKTKRLSSDDADGQESEDLTPILSPSPPTDDSNVFTPRSILYHLGLHQPSTYCCISASEVSLTVNPEDPYTVDVPASVTSPSNRVEIDLAYRSLQPRLRERTYRSVVRNRGIVDEAEKILRELNLSRMTSAHISRPKQSMCSLHPSPLDFPEQIDVKLKDLRATLSNIPDTRPFEGLTVRIFQPTARQLPSWSVPETRKLPRLGDWMGLRTTHDLLYAQVEEAGSVKHTHASSRRSST</sequence>
<gene>
    <name evidence="2" type="ORF">DFH94DRAFT_815849</name>
</gene>
<dbReference type="Proteomes" id="UP000759537">
    <property type="component" value="Unassembled WGS sequence"/>
</dbReference>
<name>A0A9P5N3H6_9AGAM</name>
<evidence type="ECO:0000313" key="3">
    <source>
        <dbReference type="Proteomes" id="UP000759537"/>
    </source>
</evidence>
<dbReference type="AlphaFoldDB" id="A0A9P5N3H6"/>